<organism evidence="1 2">
    <name type="scientific">Lentinula aff. lateritia</name>
    <dbReference type="NCBI Taxonomy" id="2804960"/>
    <lineage>
        <taxon>Eukaryota</taxon>
        <taxon>Fungi</taxon>
        <taxon>Dikarya</taxon>
        <taxon>Basidiomycota</taxon>
        <taxon>Agaricomycotina</taxon>
        <taxon>Agaricomycetes</taxon>
        <taxon>Agaricomycetidae</taxon>
        <taxon>Agaricales</taxon>
        <taxon>Marasmiineae</taxon>
        <taxon>Omphalotaceae</taxon>
        <taxon>Lentinula</taxon>
    </lineage>
</organism>
<evidence type="ECO:0000313" key="2">
    <source>
        <dbReference type="Proteomes" id="UP001163835"/>
    </source>
</evidence>
<accession>A0ACC1UGZ4</accession>
<name>A0ACC1UGZ4_9AGAR</name>
<reference evidence="1" key="1">
    <citation type="submission" date="2022-09" db="EMBL/GenBank/DDBJ databases">
        <title>A Global Phylogenomic Analysis of the Shiitake Genus Lentinula.</title>
        <authorList>
            <consortium name="DOE Joint Genome Institute"/>
            <person name="Sierra-Patev S."/>
            <person name="Min B."/>
            <person name="Naranjo-Ortiz M."/>
            <person name="Looney B."/>
            <person name="Konkel Z."/>
            <person name="Slot J.C."/>
            <person name="Sakamoto Y."/>
            <person name="Steenwyk J.L."/>
            <person name="Rokas A."/>
            <person name="Carro J."/>
            <person name="Camarero S."/>
            <person name="Ferreira P."/>
            <person name="Molpeceres G."/>
            <person name="Ruiz-Duenas F.J."/>
            <person name="Serrano A."/>
            <person name="Henrissat B."/>
            <person name="Drula E."/>
            <person name="Hughes K.W."/>
            <person name="Mata J.L."/>
            <person name="Ishikawa N.K."/>
            <person name="Vargas-Isla R."/>
            <person name="Ushijima S."/>
            <person name="Smith C.A."/>
            <person name="Ahrendt S."/>
            <person name="Andreopoulos W."/>
            <person name="He G."/>
            <person name="Labutti K."/>
            <person name="Lipzen A."/>
            <person name="Ng V."/>
            <person name="Riley R."/>
            <person name="Sandor L."/>
            <person name="Barry K."/>
            <person name="Martinez A.T."/>
            <person name="Xiao Y."/>
            <person name="Gibbons J.G."/>
            <person name="Terashima K."/>
            <person name="Grigoriev I.V."/>
            <person name="Hibbett D.S."/>
        </authorList>
    </citation>
    <scope>NUCLEOTIDE SEQUENCE</scope>
    <source>
        <strain evidence="1">TMI1499</strain>
    </source>
</reference>
<dbReference type="Proteomes" id="UP001163835">
    <property type="component" value="Unassembled WGS sequence"/>
</dbReference>
<evidence type="ECO:0000313" key="1">
    <source>
        <dbReference type="EMBL" id="KAJ3815999.1"/>
    </source>
</evidence>
<comment type="caution">
    <text evidence="1">The sequence shown here is derived from an EMBL/GenBank/DDBJ whole genome shotgun (WGS) entry which is preliminary data.</text>
</comment>
<proteinExistence type="predicted"/>
<gene>
    <name evidence="1" type="ORF">F5876DRAFT_29532</name>
</gene>
<keyword evidence="2" id="KW-1185">Reference proteome</keyword>
<dbReference type="EMBL" id="MU794944">
    <property type="protein sequence ID" value="KAJ3815999.1"/>
    <property type="molecule type" value="Genomic_DNA"/>
</dbReference>
<protein>
    <submittedName>
        <fullName evidence="1">PINIT domain-containing protein</fullName>
    </submittedName>
</protein>
<sequence length="676" mass="73918">MAANDPWLDFEIVRHNVKHNTVDRLKQILGGFNDECGTSFSKSGKKQELIDRIVLAIDSWKQANSLDKWTKGKLVMYQVRNSGTYAPVRPSTLPTTSMASNSYASSSSIGKMAGYSIPGVGLSSNNLNKPYPSSKVPLPLGSSGSPSTYRPSNPSHNSKPELRFKDSPFFRVHETITSVIECPESQSAGDRKQAVASFTLNQDQISRLTAANTRYRIRLFCTSSTFYSPASFRTFPSQCPIEFPTTCEVRVNGKAISANLKGLKKKPGTAPPPVLDELVNYNTSPNRVEMIYVNSQQPAQPKKFYLVVKLVESTSVDTLVGNLKQNCFESSEKIQKRMQASTFEDDDIVAGPQKMSLKCPLTLARINTPCRSSKCVHVQCFDATSWFSVNEQTTTWLCPVCERTLEIDDLIIDGFVESILKECPDSVEDVMVEADGEWHTSDNTYGSPNWKIKHPPKRSDPPSRKPPSLPKPPLTNGNTASSSTVPNGVAKKFDVVTIEDSDDEDEGRVKRELSPSFGNISSGSGSQPSVPMSRSQIGDVIDLTIDSDDDESPPPPPNAGKRKAPETISPTEPIWKKTKTNDYSSLDNSSSRVFNDEYSRIAQHSSRPSASTGASPSIHLSSYNQPSTSASSSPSLPPFHESFPGRPPSANGAPQLPPINGYSSRGSGSLTSRWVQ</sequence>